<dbReference type="GO" id="GO:0016787">
    <property type="term" value="F:hydrolase activity"/>
    <property type="evidence" value="ECO:0007669"/>
    <property type="project" value="UniProtKB-KW"/>
</dbReference>
<dbReference type="PANTHER" id="PTHR33653:SF1">
    <property type="entry name" value="RIBONUCLEASE VAPC2"/>
    <property type="match status" value="1"/>
</dbReference>
<accession>A0A3M9MCD2</accession>
<protein>
    <recommendedName>
        <fullName evidence="8">Ribonuclease VapC</fullName>
        <shortName evidence="8">RNase VapC</shortName>
        <ecNumber evidence="8">3.1.-.-</ecNumber>
    </recommendedName>
    <alternativeName>
        <fullName evidence="8">Toxin VapC</fullName>
    </alternativeName>
</protein>
<keyword evidence="5 8" id="KW-0378">Hydrolase</keyword>
<dbReference type="InterPro" id="IPR029060">
    <property type="entry name" value="PIN-like_dom_sf"/>
</dbReference>
<dbReference type="GO" id="GO:0000287">
    <property type="term" value="F:magnesium ion binding"/>
    <property type="evidence" value="ECO:0007669"/>
    <property type="project" value="UniProtKB-UniRule"/>
</dbReference>
<dbReference type="InterPro" id="IPR022907">
    <property type="entry name" value="VapC_family"/>
</dbReference>
<dbReference type="GO" id="GO:0004540">
    <property type="term" value="F:RNA nuclease activity"/>
    <property type="evidence" value="ECO:0007669"/>
    <property type="project" value="InterPro"/>
</dbReference>
<feature type="binding site" evidence="8">
    <location>
        <position position="5"/>
    </location>
    <ligand>
        <name>Mg(2+)</name>
        <dbReference type="ChEBI" id="CHEBI:18420"/>
    </ligand>
</feature>
<keyword evidence="4 8" id="KW-0479">Metal-binding</keyword>
<dbReference type="PANTHER" id="PTHR33653">
    <property type="entry name" value="RIBONUCLEASE VAPC2"/>
    <property type="match status" value="1"/>
</dbReference>
<comment type="cofactor">
    <cofactor evidence="1 8">
        <name>Mg(2+)</name>
        <dbReference type="ChEBI" id="CHEBI:18420"/>
    </cofactor>
</comment>
<dbReference type="SUPFAM" id="SSF88723">
    <property type="entry name" value="PIN domain-like"/>
    <property type="match status" value="1"/>
</dbReference>
<proteinExistence type="inferred from homology"/>
<dbReference type="GO" id="GO:0090729">
    <property type="term" value="F:toxin activity"/>
    <property type="evidence" value="ECO:0007669"/>
    <property type="project" value="UniProtKB-KW"/>
</dbReference>
<keyword evidence="6 8" id="KW-0460">Magnesium</keyword>
<dbReference type="InterPro" id="IPR050556">
    <property type="entry name" value="Type_II_TA_system_RNase"/>
</dbReference>
<dbReference type="CDD" id="cd18731">
    <property type="entry name" value="PIN_NgFitB-like"/>
    <property type="match status" value="1"/>
</dbReference>
<dbReference type="OrthoDB" id="9815354at2"/>
<dbReference type="RefSeq" id="WP_123271055.1">
    <property type="nucleotide sequence ID" value="NZ_RJJQ01000007.1"/>
</dbReference>
<evidence type="ECO:0000259" key="9">
    <source>
        <dbReference type="Pfam" id="PF01850"/>
    </source>
</evidence>
<evidence type="ECO:0000256" key="7">
    <source>
        <dbReference type="ARBA" id="ARBA00038093"/>
    </source>
</evidence>
<keyword evidence="8" id="KW-0800">Toxin</keyword>
<keyword evidence="11" id="KW-1185">Reference proteome</keyword>
<evidence type="ECO:0000256" key="2">
    <source>
        <dbReference type="ARBA" id="ARBA00022649"/>
    </source>
</evidence>
<dbReference type="EC" id="3.1.-.-" evidence="8"/>
<evidence type="ECO:0000313" key="10">
    <source>
        <dbReference type="EMBL" id="RNI22855.1"/>
    </source>
</evidence>
<dbReference type="InterPro" id="IPR002716">
    <property type="entry name" value="PIN_dom"/>
</dbReference>
<evidence type="ECO:0000256" key="8">
    <source>
        <dbReference type="HAMAP-Rule" id="MF_00265"/>
    </source>
</evidence>
<dbReference type="Pfam" id="PF01850">
    <property type="entry name" value="PIN"/>
    <property type="match status" value="1"/>
</dbReference>
<evidence type="ECO:0000256" key="5">
    <source>
        <dbReference type="ARBA" id="ARBA00022801"/>
    </source>
</evidence>
<dbReference type="HAMAP" id="MF_00265">
    <property type="entry name" value="VapC_Nob1"/>
    <property type="match status" value="1"/>
</dbReference>
<dbReference type="Proteomes" id="UP000271678">
    <property type="component" value="Unassembled WGS sequence"/>
</dbReference>
<comment type="similarity">
    <text evidence="7 8">Belongs to the PINc/VapC protein family.</text>
</comment>
<comment type="caution">
    <text evidence="10">The sequence shown here is derived from an EMBL/GenBank/DDBJ whole genome shotgun (WGS) entry which is preliminary data.</text>
</comment>
<feature type="binding site" evidence="8">
    <location>
        <position position="104"/>
    </location>
    <ligand>
        <name>Mg(2+)</name>
        <dbReference type="ChEBI" id="CHEBI:18420"/>
    </ligand>
</feature>
<evidence type="ECO:0000256" key="1">
    <source>
        <dbReference type="ARBA" id="ARBA00001946"/>
    </source>
</evidence>
<name>A0A3M9MCD2_9MICO</name>
<dbReference type="Gene3D" id="3.40.50.1010">
    <property type="entry name" value="5'-nuclease"/>
    <property type="match status" value="1"/>
</dbReference>
<evidence type="ECO:0000313" key="11">
    <source>
        <dbReference type="Proteomes" id="UP000271678"/>
    </source>
</evidence>
<gene>
    <name evidence="8" type="primary">vapC</name>
    <name evidence="10" type="ORF">EFY87_08580</name>
</gene>
<feature type="domain" description="PIN" evidence="9">
    <location>
        <begin position="2"/>
        <end position="123"/>
    </location>
</feature>
<dbReference type="AlphaFoldDB" id="A0A3M9MCD2"/>
<sequence length="138" mass="14988">MIILDTNVVSELMRAHPQQCVIDWTDRQAPETLYLTTLNLAEIRFGIAALPRGARRTRLAAAFENGIRPLFGDRILGFDQPASIAYASLRADARTRGLAVGDADTLIAAIALAHRFAVATRDVAPFEATGLQVIDPFA</sequence>
<dbReference type="EMBL" id="RJJQ01000007">
    <property type="protein sequence ID" value="RNI22855.1"/>
    <property type="molecule type" value="Genomic_DNA"/>
</dbReference>
<comment type="function">
    <text evidence="8">Toxic component of a toxin-antitoxin (TA) system. An RNase.</text>
</comment>
<evidence type="ECO:0000256" key="4">
    <source>
        <dbReference type="ARBA" id="ARBA00022723"/>
    </source>
</evidence>
<organism evidence="10 11">
    <name type="scientific">Flexivirga caeni</name>
    <dbReference type="NCBI Taxonomy" id="2294115"/>
    <lineage>
        <taxon>Bacteria</taxon>
        <taxon>Bacillati</taxon>
        <taxon>Actinomycetota</taxon>
        <taxon>Actinomycetes</taxon>
        <taxon>Micrococcales</taxon>
        <taxon>Dermacoccaceae</taxon>
        <taxon>Flexivirga</taxon>
    </lineage>
</organism>
<evidence type="ECO:0000256" key="3">
    <source>
        <dbReference type="ARBA" id="ARBA00022722"/>
    </source>
</evidence>
<evidence type="ECO:0000256" key="6">
    <source>
        <dbReference type="ARBA" id="ARBA00022842"/>
    </source>
</evidence>
<keyword evidence="2 8" id="KW-1277">Toxin-antitoxin system</keyword>
<reference evidence="10 11" key="1">
    <citation type="submission" date="2018-11" db="EMBL/GenBank/DDBJ databases">
        <title>Draft genome of Simplicispira Flexivirga sp. BO-16.</title>
        <authorList>
            <person name="Im W.T."/>
        </authorList>
    </citation>
    <scope>NUCLEOTIDE SEQUENCE [LARGE SCALE GENOMIC DNA]</scope>
    <source>
        <strain evidence="10 11">BO-16</strain>
    </source>
</reference>
<keyword evidence="3 8" id="KW-0540">Nuclease</keyword>